<evidence type="ECO:0000313" key="8">
    <source>
        <dbReference type="EMBL" id="CAD9698510.1"/>
    </source>
</evidence>
<dbReference type="PANTHER" id="PTHR12346">
    <property type="entry name" value="SIN3B-RELATED"/>
    <property type="match status" value="1"/>
</dbReference>
<evidence type="ECO:0000256" key="2">
    <source>
        <dbReference type="ARBA" id="ARBA00022491"/>
    </source>
</evidence>
<keyword evidence="4 5" id="KW-0539">Nucleus</keyword>
<keyword evidence="3" id="KW-0677">Repeat</keyword>
<feature type="region of interest" description="Disordered" evidence="6">
    <location>
        <begin position="469"/>
        <end position="497"/>
    </location>
</feature>
<dbReference type="EMBL" id="HBHK01021342">
    <property type="protein sequence ID" value="CAD9698510.1"/>
    <property type="molecule type" value="Transcribed_RNA"/>
</dbReference>
<dbReference type="Pfam" id="PF16879">
    <property type="entry name" value="Sin3a_C"/>
    <property type="match status" value="1"/>
</dbReference>
<dbReference type="Gene3D" id="1.20.1160.11">
    <property type="entry name" value="Paired amphipathic helix"/>
    <property type="match status" value="3"/>
</dbReference>
<dbReference type="Pfam" id="PF08295">
    <property type="entry name" value="Sin3_corepress"/>
    <property type="match status" value="1"/>
</dbReference>
<dbReference type="GO" id="GO:0000785">
    <property type="term" value="C:chromatin"/>
    <property type="evidence" value="ECO:0007669"/>
    <property type="project" value="TreeGrafter"/>
</dbReference>
<dbReference type="InterPro" id="IPR003822">
    <property type="entry name" value="PAH"/>
</dbReference>
<dbReference type="SMART" id="SM00761">
    <property type="entry name" value="HDAC_interact"/>
    <property type="match status" value="1"/>
</dbReference>
<dbReference type="InterPro" id="IPR013194">
    <property type="entry name" value="HDAC_interact_dom"/>
</dbReference>
<feature type="compositionally biased region" description="Polar residues" evidence="6">
    <location>
        <begin position="42"/>
        <end position="54"/>
    </location>
</feature>
<feature type="compositionally biased region" description="Basic and acidic residues" evidence="6">
    <location>
        <begin position="115"/>
        <end position="125"/>
    </location>
</feature>
<dbReference type="Pfam" id="PF02671">
    <property type="entry name" value="PAH"/>
    <property type="match status" value="3"/>
</dbReference>
<feature type="region of interest" description="Disordered" evidence="6">
    <location>
        <begin position="331"/>
        <end position="380"/>
    </location>
</feature>
<feature type="compositionally biased region" description="Gly residues" evidence="6">
    <location>
        <begin position="336"/>
        <end position="361"/>
    </location>
</feature>
<feature type="compositionally biased region" description="Basic and acidic residues" evidence="6">
    <location>
        <begin position="1"/>
        <end position="19"/>
    </location>
</feature>
<dbReference type="InterPro" id="IPR031693">
    <property type="entry name" value="Sin3_C"/>
</dbReference>
<dbReference type="GO" id="GO:0000122">
    <property type="term" value="P:negative regulation of transcription by RNA polymerase II"/>
    <property type="evidence" value="ECO:0007669"/>
    <property type="project" value="TreeGrafter"/>
</dbReference>
<evidence type="ECO:0000256" key="6">
    <source>
        <dbReference type="SAM" id="MobiDB-lite"/>
    </source>
</evidence>
<feature type="compositionally biased region" description="Low complexity" evidence="6">
    <location>
        <begin position="20"/>
        <end position="37"/>
    </location>
</feature>
<evidence type="ECO:0000256" key="4">
    <source>
        <dbReference type="ARBA" id="ARBA00023242"/>
    </source>
</evidence>
<dbReference type="FunFam" id="1.20.1160.11:FF:000003">
    <property type="entry name" value="Paired amphipathic helix SIN3-like protein"/>
    <property type="match status" value="1"/>
</dbReference>
<evidence type="ECO:0000256" key="1">
    <source>
        <dbReference type="ARBA" id="ARBA00004123"/>
    </source>
</evidence>
<reference evidence="8" key="1">
    <citation type="submission" date="2021-01" db="EMBL/GenBank/DDBJ databases">
        <authorList>
            <person name="Corre E."/>
            <person name="Pelletier E."/>
            <person name="Niang G."/>
            <person name="Scheremetjew M."/>
            <person name="Finn R."/>
            <person name="Kale V."/>
            <person name="Holt S."/>
            <person name="Cochrane G."/>
            <person name="Meng A."/>
            <person name="Brown T."/>
            <person name="Cohen L."/>
        </authorList>
    </citation>
    <scope>NUCLEOTIDE SEQUENCE</scope>
    <source>
        <strain evidence="8">NY070348D</strain>
    </source>
</reference>
<feature type="domain" description="Histone deacetylase interacting" evidence="7">
    <location>
        <begin position="590"/>
        <end position="690"/>
    </location>
</feature>
<keyword evidence="2" id="KW-0678">Repressor</keyword>
<dbReference type="SUPFAM" id="SSF47762">
    <property type="entry name" value="PAH2 domain"/>
    <property type="match status" value="3"/>
</dbReference>
<evidence type="ECO:0000256" key="3">
    <source>
        <dbReference type="ARBA" id="ARBA00022737"/>
    </source>
</evidence>
<accession>A0A7S2SFF8</accession>
<protein>
    <recommendedName>
        <fullName evidence="7">Histone deacetylase interacting domain-containing protein</fullName>
    </recommendedName>
</protein>
<dbReference type="FunFam" id="1.20.1160.11:FF:000001">
    <property type="entry name" value="Paired amphipathic helix protein Sin3"/>
    <property type="match status" value="1"/>
</dbReference>
<comment type="subcellular location">
    <subcellularLocation>
        <location evidence="1 5">Nucleus</location>
    </subcellularLocation>
</comment>
<proteinExistence type="predicted"/>
<dbReference type="GO" id="GO:0003714">
    <property type="term" value="F:transcription corepressor activity"/>
    <property type="evidence" value="ECO:0007669"/>
    <property type="project" value="InterPro"/>
</dbReference>
<feature type="region of interest" description="Disordered" evidence="6">
    <location>
        <begin position="1"/>
        <end position="126"/>
    </location>
</feature>
<feature type="region of interest" description="Disordered" evidence="6">
    <location>
        <begin position="798"/>
        <end position="831"/>
    </location>
</feature>
<evidence type="ECO:0000256" key="5">
    <source>
        <dbReference type="PROSITE-ProRule" id="PRU00810"/>
    </source>
</evidence>
<dbReference type="InterPro" id="IPR036600">
    <property type="entry name" value="PAH_sf"/>
</dbReference>
<feature type="compositionally biased region" description="Low complexity" evidence="6">
    <location>
        <begin position="88"/>
        <end position="99"/>
    </location>
</feature>
<dbReference type="PANTHER" id="PTHR12346:SF0">
    <property type="entry name" value="SIN3A, ISOFORM G"/>
    <property type="match status" value="1"/>
</dbReference>
<name>A0A7S2SFF8_9STRA</name>
<dbReference type="GO" id="GO:0000118">
    <property type="term" value="C:histone deacetylase complex"/>
    <property type="evidence" value="ECO:0007669"/>
    <property type="project" value="TreeGrafter"/>
</dbReference>
<gene>
    <name evidence="8" type="ORF">QSP1433_LOCUS13598</name>
</gene>
<sequence length="1334" mass="146467">MKRSPAELENESAAKKTAVESEAGPVAAAAPSPAAAVMQAVLSGTASKKNSASVDKQDAAPPEGSTVQGETKAAAPQAANEDVKTEAKTSTPPASAPTDTKADLVNATSSGSVKAETEPAEKDSKQAAFRLPKMMAPTLRNPAAAATPPPPSTPPATNSILAGNAVMPPTTTLGPGQTMVGNIKLTSPLPGSLQAQQKGVMGMPPPGMQGMMGQPMMLPGGEQGKPLGVEDALAYLDRVKRQFMDKPEVYNQFLEIMKKFKSHEIDTPGVINHVCELFKGHDNLILGFNTFLPPGYKIELPGRGLPPGMAKITGPMGFTQPAMVPRGKVNRARGNRAGGKGPGRGSTPGGGMGVNEGGPGGMQPTMAPNVEDNASTAASQGQPVEFDHAINYVTKIKKRFSGENDPTYKSFLDILHSYQNEVRSITEVLEEVSNLFKDHPDLLKEFTHFLPDAVRESAAVELDKRAARARKASQRAANKDRRRRDKKSTLVSEPDHDETRVPMLERNLFGRIKAALGTRELWGEFLKCLDLFAQELISRAELLSLISDIFGERGDLLEEFDRLLASRGATDDPVESAWFSMPLTDIDFSNCRRCTPSYRALPAAYPKAPCSERTAMCRSVLNDTWVSVPLGSEDSSSKNHRRNQYEEALFKCEDDRYEIDMVIDSNKAAIRALEPLAQEVEALSLKNGSNFKFRYRLEKRTLSVIHLKAIARIYGDHGTEILELLRRNPAAAIPVILKRLKEKDDEWCRDRQELNKGWKDQMEKNYAKSLDHRSFYFKHHEKRAYTQKVLVAEIKEKAKAAQANSPPNGEPATASESPTSSVPAKGGDSDHMVLDFEDPRVNHDAWGIIALKVERNCDAGETEKIAAFYCYFVHAMMQLPNKWLKPGKSLVDSMDVDESIETAPKTKADALPVGTKVSTAYGYGVVEDYNCDTFFYKVKIAFGTAYLSPSSVKLHSDDPLKIFTKPIAMLDKEAMEAATKEMAQHDFFTTVPVYMFFRQYHLLYERLLRAKEQCEANARKSKKSENAMETDGEETTPGEVEYTQLLSLIYCFINGSLEPSKFEDECRTLLGPQAFYLSTIERLVTAIQKQLLVIISDDKSMATIKLLGEYCEGAERRALTLAKVCQASASHLLQSDSMCLRMRFMRGMPKGSTPPEEKKDKAGANELIVPEDSIVKPTKTTARLWDKPPRLGISVLDMDPTQDGEVAGLDTDSKKEGEVATICPIEVGYSNQLELSGVLEFGAESFERPFLNRTVGDKASRSKSEQGLKLHLSLPLYKVVYVPGSEDVFQAIKQHKADKGGAERKSRFKSWYDSVVEGSGDDDAGDNDVAMSTD</sequence>
<organism evidence="8">
    <name type="scientific">Mucochytrium quahogii</name>
    <dbReference type="NCBI Taxonomy" id="96639"/>
    <lineage>
        <taxon>Eukaryota</taxon>
        <taxon>Sar</taxon>
        <taxon>Stramenopiles</taxon>
        <taxon>Bigyra</taxon>
        <taxon>Labyrinthulomycetes</taxon>
        <taxon>Thraustochytrida</taxon>
        <taxon>Thraustochytriidae</taxon>
        <taxon>Mucochytrium</taxon>
    </lineage>
</organism>
<dbReference type="InterPro" id="IPR039774">
    <property type="entry name" value="Sin3-like"/>
</dbReference>
<evidence type="ECO:0000259" key="7">
    <source>
        <dbReference type="SMART" id="SM00761"/>
    </source>
</evidence>
<dbReference type="PROSITE" id="PS51477">
    <property type="entry name" value="PAH"/>
    <property type="match status" value="2"/>
</dbReference>